<dbReference type="Proteomes" id="UP001162640">
    <property type="component" value="Unassembled WGS sequence"/>
</dbReference>
<sequence>MWGEVSSFTISTTNTLVAEAEKLLNFGKSEGGEIEKKKPKPGENRKEELNKKAAKGMKSMSAFFMVKKK</sequence>
<name>A0A9W6ZMH9_9STRA</name>
<feature type="compositionally biased region" description="Basic and acidic residues" evidence="1">
    <location>
        <begin position="30"/>
        <end position="51"/>
    </location>
</feature>
<organism evidence="2 3">
    <name type="scientific">Triparma laevis f. inornata</name>
    <dbReference type="NCBI Taxonomy" id="1714386"/>
    <lineage>
        <taxon>Eukaryota</taxon>
        <taxon>Sar</taxon>
        <taxon>Stramenopiles</taxon>
        <taxon>Ochrophyta</taxon>
        <taxon>Bolidophyceae</taxon>
        <taxon>Parmales</taxon>
        <taxon>Triparmaceae</taxon>
        <taxon>Triparma</taxon>
    </lineage>
</organism>
<comment type="caution">
    <text evidence="2">The sequence shown here is derived from an EMBL/GenBank/DDBJ whole genome shotgun (WGS) entry which is preliminary data.</text>
</comment>
<gene>
    <name evidence="2" type="ORF">TL16_g01513</name>
</gene>
<protein>
    <submittedName>
        <fullName evidence="2">Uncharacterized protein</fullName>
    </submittedName>
</protein>
<feature type="region of interest" description="Disordered" evidence="1">
    <location>
        <begin position="29"/>
        <end position="52"/>
    </location>
</feature>
<evidence type="ECO:0000256" key="1">
    <source>
        <dbReference type="SAM" id="MobiDB-lite"/>
    </source>
</evidence>
<reference evidence="3" key="1">
    <citation type="journal article" date="2023" name="Commun. Biol.">
        <title>Genome analysis of Parmales, the sister group of diatoms, reveals the evolutionary specialization of diatoms from phago-mixotrophs to photoautotrophs.</title>
        <authorList>
            <person name="Ban H."/>
            <person name="Sato S."/>
            <person name="Yoshikawa S."/>
            <person name="Yamada K."/>
            <person name="Nakamura Y."/>
            <person name="Ichinomiya M."/>
            <person name="Sato N."/>
            <person name="Blanc-Mathieu R."/>
            <person name="Endo H."/>
            <person name="Kuwata A."/>
            <person name="Ogata H."/>
        </authorList>
    </citation>
    <scope>NUCLEOTIDE SEQUENCE [LARGE SCALE GENOMIC DNA]</scope>
</reference>
<dbReference type="AlphaFoldDB" id="A0A9W6ZMH9"/>
<accession>A0A9W6ZMH9</accession>
<evidence type="ECO:0000313" key="3">
    <source>
        <dbReference type="Proteomes" id="UP001162640"/>
    </source>
</evidence>
<proteinExistence type="predicted"/>
<evidence type="ECO:0000313" key="2">
    <source>
        <dbReference type="EMBL" id="GMH53723.1"/>
    </source>
</evidence>
<dbReference type="EMBL" id="BLQM01000034">
    <property type="protein sequence ID" value="GMH53723.1"/>
    <property type="molecule type" value="Genomic_DNA"/>
</dbReference>